<feature type="compositionally biased region" description="Acidic residues" evidence="13">
    <location>
        <begin position="1561"/>
        <end position="1572"/>
    </location>
</feature>
<keyword evidence="7" id="KW-0479">Metal-binding</keyword>
<dbReference type="CDD" id="cd02735">
    <property type="entry name" value="RNAP_I_Rpa1_C"/>
    <property type="match status" value="1"/>
</dbReference>
<dbReference type="InterPro" id="IPR047107">
    <property type="entry name" value="DNA-dir_RNA_pol1_lsu_C"/>
</dbReference>
<dbReference type="Proteomes" id="UP001165090">
    <property type="component" value="Unassembled WGS sequence"/>
</dbReference>
<proteinExistence type="inferred from homology"/>
<dbReference type="CDD" id="cd01435">
    <property type="entry name" value="RNAP_I_RPA1_N"/>
    <property type="match status" value="1"/>
</dbReference>
<comment type="caution">
    <text evidence="15">The sequence shown here is derived from an EMBL/GenBank/DDBJ whole genome shotgun (WGS) entry which is preliminary data.</text>
</comment>
<keyword evidence="6 12" id="KW-0548">Nucleotidyltransferase</keyword>
<gene>
    <name evidence="15" type="ORF">VaNZ11_007716</name>
</gene>
<evidence type="ECO:0000256" key="1">
    <source>
        <dbReference type="ARBA" id="ARBA00004123"/>
    </source>
</evidence>
<dbReference type="Gene3D" id="2.40.40.20">
    <property type="match status" value="1"/>
</dbReference>
<dbReference type="Gene3D" id="6.10.250.2940">
    <property type="match status" value="1"/>
</dbReference>
<keyword evidence="9" id="KW-0460">Magnesium</keyword>
<feature type="region of interest" description="Disordered" evidence="13">
    <location>
        <begin position="151"/>
        <end position="174"/>
    </location>
</feature>
<evidence type="ECO:0000256" key="12">
    <source>
        <dbReference type="RuleBase" id="RU004279"/>
    </source>
</evidence>
<dbReference type="InterPro" id="IPR007081">
    <property type="entry name" value="RNA_pol_Rpb1_5"/>
</dbReference>
<feature type="compositionally biased region" description="Basic and acidic residues" evidence="13">
    <location>
        <begin position="270"/>
        <end position="286"/>
    </location>
</feature>
<keyword evidence="5 12" id="KW-0808">Transferase</keyword>
<dbReference type="Gene3D" id="1.10.357.120">
    <property type="match status" value="1"/>
</dbReference>
<keyword evidence="8" id="KW-0862">Zinc</keyword>
<reference evidence="15 16" key="1">
    <citation type="journal article" date="2023" name="IScience">
        <title>Expanded male sex-determining region conserved during the evolution of homothallism in the green alga Volvox.</title>
        <authorList>
            <person name="Yamamoto K."/>
            <person name="Matsuzaki R."/>
            <person name="Mahakham W."/>
            <person name="Heman W."/>
            <person name="Sekimoto H."/>
            <person name="Kawachi M."/>
            <person name="Minakuchi Y."/>
            <person name="Toyoda A."/>
            <person name="Nozaki H."/>
        </authorList>
    </citation>
    <scope>NUCLEOTIDE SEQUENCE [LARGE SCALE GENOMIC DNA]</scope>
    <source>
        <strain evidence="15 16">NIES-4468</strain>
    </source>
</reference>
<keyword evidence="16" id="KW-1185">Reference proteome</keyword>
<dbReference type="Gene3D" id="3.30.1490.180">
    <property type="entry name" value="RNA polymerase ii"/>
    <property type="match status" value="1"/>
</dbReference>
<dbReference type="PANTHER" id="PTHR19376">
    <property type="entry name" value="DNA-DIRECTED RNA POLYMERASE"/>
    <property type="match status" value="1"/>
</dbReference>
<evidence type="ECO:0000256" key="2">
    <source>
        <dbReference type="ARBA" id="ARBA00007207"/>
    </source>
</evidence>
<feature type="region of interest" description="Disordered" evidence="13">
    <location>
        <begin position="1527"/>
        <end position="1639"/>
    </location>
</feature>
<evidence type="ECO:0000256" key="8">
    <source>
        <dbReference type="ARBA" id="ARBA00022833"/>
    </source>
</evidence>
<dbReference type="InterPro" id="IPR007080">
    <property type="entry name" value="RNA_pol_Rpb1_1"/>
</dbReference>
<dbReference type="EC" id="2.7.7.6" evidence="12"/>
<organism evidence="15 16">
    <name type="scientific">Volvox africanus</name>
    <dbReference type="NCBI Taxonomy" id="51714"/>
    <lineage>
        <taxon>Eukaryota</taxon>
        <taxon>Viridiplantae</taxon>
        <taxon>Chlorophyta</taxon>
        <taxon>core chlorophytes</taxon>
        <taxon>Chlorophyceae</taxon>
        <taxon>CS clade</taxon>
        <taxon>Chlamydomonadales</taxon>
        <taxon>Volvocaceae</taxon>
        <taxon>Volvox</taxon>
    </lineage>
</organism>
<dbReference type="InterPro" id="IPR044893">
    <property type="entry name" value="RNA_pol_Rpb1_clamp_domain"/>
</dbReference>
<feature type="compositionally biased region" description="Polar residues" evidence="13">
    <location>
        <begin position="163"/>
        <end position="174"/>
    </location>
</feature>
<dbReference type="InterPro" id="IPR038120">
    <property type="entry name" value="Rpb1_funnel_sf"/>
</dbReference>
<feature type="domain" description="RNA polymerase N-terminal" evidence="14">
    <location>
        <begin position="425"/>
        <end position="778"/>
    </location>
</feature>
<dbReference type="InterPro" id="IPR006592">
    <property type="entry name" value="RNA_pol_N"/>
</dbReference>
<keyword evidence="10 12" id="KW-0804">Transcription</keyword>
<protein>
    <recommendedName>
        <fullName evidence="12">DNA-directed RNA polymerase subunit</fullName>
        <ecNumber evidence="12">2.7.7.6</ecNumber>
    </recommendedName>
</protein>
<evidence type="ECO:0000256" key="13">
    <source>
        <dbReference type="SAM" id="MobiDB-lite"/>
    </source>
</evidence>
<dbReference type="SMART" id="SM00663">
    <property type="entry name" value="RPOLA_N"/>
    <property type="match status" value="1"/>
</dbReference>
<dbReference type="Pfam" id="PF05000">
    <property type="entry name" value="RNA_pol_Rpb1_4"/>
    <property type="match status" value="1"/>
</dbReference>
<evidence type="ECO:0000256" key="3">
    <source>
        <dbReference type="ARBA" id="ARBA00022478"/>
    </source>
</evidence>
<dbReference type="InterPro" id="IPR007066">
    <property type="entry name" value="RNA_pol_Rpb1_3"/>
</dbReference>
<evidence type="ECO:0000256" key="5">
    <source>
        <dbReference type="ARBA" id="ARBA00022679"/>
    </source>
</evidence>
<dbReference type="SUPFAM" id="SSF64484">
    <property type="entry name" value="beta and beta-prime subunits of DNA dependent RNA-polymerase"/>
    <property type="match status" value="1"/>
</dbReference>
<keyword evidence="11" id="KW-0539">Nucleus</keyword>
<comment type="similarity">
    <text evidence="2">Belongs to the RNA polymerase beta' chain family. RpoC1 subfamily.</text>
</comment>
<evidence type="ECO:0000259" key="14">
    <source>
        <dbReference type="SMART" id="SM00663"/>
    </source>
</evidence>
<evidence type="ECO:0000256" key="11">
    <source>
        <dbReference type="ARBA" id="ARBA00023242"/>
    </source>
</evidence>
<evidence type="ECO:0000313" key="16">
    <source>
        <dbReference type="Proteomes" id="UP001165090"/>
    </source>
</evidence>
<feature type="compositionally biased region" description="Basic and acidic residues" evidence="13">
    <location>
        <begin position="1600"/>
        <end position="1613"/>
    </location>
</feature>
<dbReference type="InterPro" id="IPR007083">
    <property type="entry name" value="RNA_pol_Rpb1_4"/>
</dbReference>
<dbReference type="PANTHER" id="PTHR19376:SF11">
    <property type="entry name" value="DNA-DIRECTED RNA POLYMERASE I SUBUNIT RPA1"/>
    <property type="match status" value="1"/>
</dbReference>
<comment type="function">
    <text evidence="12">DNA-dependent RNA polymerase catalyzes the transcription of DNA into RNA using the four ribonucleoside triphosphates as substrates.</text>
</comment>
<evidence type="ECO:0000313" key="15">
    <source>
        <dbReference type="EMBL" id="GLI64445.1"/>
    </source>
</evidence>
<dbReference type="Gene3D" id="1.10.132.30">
    <property type="match status" value="1"/>
</dbReference>
<dbReference type="InterPro" id="IPR045867">
    <property type="entry name" value="DNA-dir_RpoC_beta_prime"/>
</dbReference>
<keyword evidence="4" id="KW-0934">Plastid</keyword>
<dbReference type="Pfam" id="PF04997">
    <property type="entry name" value="RNA_pol_Rpb1_1"/>
    <property type="match status" value="1"/>
</dbReference>
<accession>A0ABQ5S4F2</accession>
<dbReference type="Gene3D" id="1.10.274.100">
    <property type="entry name" value="RNA polymerase Rpb1, domain 3"/>
    <property type="match status" value="1"/>
</dbReference>
<evidence type="ECO:0000256" key="4">
    <source>
        <dbReference type="ARBA" id="ARBA00022640"/>
    </source>
</evidence>
<evidence type="ECO:0000256" key="7">
    <source>
        <dbReference type="ARBA" id="ARBA00022723"/>
    </source>
</evidence>
<dbReference type="Gene3D" id="4.10.860.120">
    <property type="entry name" value="RNA polymerase II, clamp domain"/>
    <property type="match status" value="1"/>
</dbReference>
<feature type="region of interest" description="Disordered" evidence="13">
    <location>
        <begin position="256"/>
        <end position="290"/>
    </location>
</feature>
<dbReference type="InterPro" id="IPR015699">
    <property type="entry name" value="DNA-dir_RNA_pol1_lsu_N"/>
</dbReference>
<dbReference type="Pfam" id="PF04998">
    <property type="entry name" value="RNA_pol_Rpb1_5"/>
    <property type="match status" value="1"/>
</dbReference>
<sequence>MAAAPAKEVTTKQVAAVRFGFYSEDEIRKLSVVRITSPIAFDNMKIPLKDGLYDPRMGPVDLRDRCGTCHLGYDRCPGHFGHMELPVPVYNPIIFKMLYKLMRCTCIYCHRLKLAKDTVELYRAKLQSLAAGDLMEALEVQARGAKGSVLAEFGGSSDEKSTGKQTGKPSGSGSYITQHTFEAMQDTISEFLTRNSASRRCSNCRRHNPVIKQQGAMKLFSVWASRKAVLDNLKEGLDMHNVFEDTLKDLQRGRKDELDKKAGDRKRVRAVRDASDINDAEPHKPNPSDVLHVGAYGSATDAAMVDDGDVKKRVKRVSQDQDDDAYEGIMDSEDEAEEVAAVGPMDELHKFEPAVTRKGDGIDQATLDLAPKYMTPTEVEEHMRLLWQNEFPVLSLIYSSQGLPMLGKRLGSSRRTEEEARMAYRMFFLRVIPVAPSRFRPPSKVMDFMFDHAHNVHLSKVLNCSLDLVTTAADAHQGQRPKGTGVDPAQAAALDLSRRVTIWLQMQDAVCALIDSTTADKTADSTGIRQQLEKKEGLFRKNMMGKRVNFAARSVISPDPYISAGEIGIPPYFAKRLSFPERVTPLNVERLRAAVIAGTEEHPGAVAVEEISTGRMINLAKMPVQRRQALAKQLLSNTAFPKGTMRTRLGQGAPKGQAALAFGGCSSLPSNYIVYRHLQDGDLMLTNRQPTLHKPGLMAHRARVLKGERTIRMHYANCATFNADFDGDEINLHLPQDQLGRSEGYVIVHADQQYIVPTDGKPIRGLIQDHVVSATLITKRGTWFTAEEYRQLVYVACTAWDSKDASAAAAAAAAAAAMGKARSKVVVDRSSNIELEPPCLLKPRRLWSGKQVISTLISYFTRGLPPLTCCAGGKVPASYWGNTSGEDELEFFRGAMVRGVVDKNSFAKYGLVHAVQELYGNTVAGNLISAFSRLFTFYLQWHGFTCGMDDLLLVPQSEAERAALLATAEVTAVQASSELLKENDQGGSRLPAEVLNDPASHHRELLKFEIKVAAALGERYRANQDTGKVHDMKGSGTMHALSSNVIKACLPAGQVKAFPQNCLSLMTITGAKGSLVNFSQISCLLGQQELEGRRPPRMASGKTLPCFRPYDGGGRSNGFIGDRFLTGLRPQEYYFHCMAGREGLVDTAVKTSRSGYLQRCLVKNMEALRIHYDGTVRDNCDASIVQFMYGEDGLDVMNISYMQEFTFLARNVERFAQLVDLDAALAASKVAGLEDREAKVAAVLAERALLLSSAAQQDAGGKKEEAAATRKLAAELLGGLPISALHPPTVLGASSEAFADALHTFVRSHAGSDLLSSSASTSGKEHAGTFRSRLSNVDAATFSQLMMLKFMRSVAPAGEAVGVLAAQSIGEPSTQMTLNTFHMAGRGEANVTLGIPRLREILMTATKVIRTPVMTLPVRRGLGVGGAQILASRMRRLRLAECLSGITVEERPVARVPSRPEGYGRVYRVTLHFFSPSQYPSEAKLTFNELVTVFRGIFAKRLQHDIDKELRRSAGIGIHTVDVSTVQDGEAPKFDGNTGGGDGSGEEAIEKAATKKKSEKEDDFEDAEENEELREGKLRFRGGRGEAVTYDAGDEEDEEAAKQARQEAERRGLAEANEDEEEGMGATQTGHGEARETHDDGTVVGFSAHEAVGAPTGDTRADSDIDYERHTCSLSITLPLTSPKLLMLEIVERVAAVTLVRSTPGIDKVYVIEGQGMEEAKIQTDGVNFVGAWQNADIADVNAIKTNDIYAMLNTYGVEAARATIVCEVQSVFKAYGIGVDPRHLSLIADFMTHQGGYRACSRHGIESSVSPFLKMTFETATHFLTHATLRGSVDDLKSPAARLCVGRVVELGTGSMELVQNIDI</sequence>
<dbReference type="Gene3D" id="3.30.70.2850">
    <property type="match status" value="1"/>
</dbReference>
<evidence type="ECO:0000256" key="10">
    <source>
        <dbReference type="ARBA" id="ARBA00023163"/>
    </source>
</evidence>
<name>A0ABQ5S4F2_9CHLO</name>
<keyword evidence="3 12" id="KW-0240">DNA-directed RNA polymerase</keyword>
<evidence type="ECO:0000256" key="9">
    <source>
        <dbReference type="ARBA" id="ARBA00022842"/>
    </source>
</evidence>
<evidence type="ECO:0000256" key="6">
    <source>
        <dbReference type="ARBA" id="ARBA00022695"/>
    </source>
</evidence>
<dbReference type="InterPro" id="IPR042102">
    <property type="entry name" value="RNA_pol_Rpb1_3_sf"/>
</dbReference>
<feature type="compositionally biased region" description="Basic and acidic residues" evidence="13">
    <location>
        <begin position="1548"/>
        <end position="1560"/>
    </location>
</feature>
<comment type="catalytic activity">
    <reaction evidence="12">
        <text>RNA(n) + a ribonucleoside 5'-triphosphate = RNA(n+1) + diphosphate</text>
        <dbReference type="Rhea" id="RHEA:21248"/>
        <dbReference type="Rhea" id="RHEA-COMP:14527"/>
        <dbReference type="Rhea" id="RHEA-COMP:17342"/>
        <dbReference type="ChEBI" id="CHEBI:33019"/>
        <dbReference type="ChEBI" id="CHEBI:61557"/>
        <dbReference type="ChEBI" id="CHEBI:140395"/>
        <dbReference type="EC" id="2.7.7.6"/>
    </reaction>
</comment>
<comment type="subcellular location">
    <subcellularLocation>
        <location evidence="1">Nucleus</location>
    </subcellularLocation>
</comment>
<dbReference type="EMBL" id="BSDZ01000019">
    <property type="protein sequence ID" value="GLI64445.1"/>
    <property type="molecule type" value="Genomic_DNA"/>
</dbReference>
<dbReference type="InterPro" id="IPR000722">
    <property type="entry name" value="RNA_pol_asu"/>
</dbReference>
<dbReference type="Pfam" id="PF04983">
    <property type="entry name" value="RNA_pol_Rpb1_3"/>
    <property type="match status" value="1"/>
</dbReference>
<dbReference type="Pfam" id="PF00623">
    <property type="entry name" value="RNA_pol_Rpb1_2"/>
    <property type="match status" value="1"/>
</dbReference>